<evidence type="ECO:0000259" key="5">
    <source>
        <dbReference type="Pfam" id="PF00535"/>
    </source>
</evidence>
<comment type="caution">
    <text evidence="6">The sequence shown here is derived from an EMBL/GenBank/DDBJ whole genome shotgun (WGS) entry which is preliminary data.</text>
</comment>
<dbReference type="SUPFAM" id="SSF53448">
    <property type="entry name" value="Nucleotide-diphospho-sugar transferases"/>
    <property type="match status" value="1"/>
</dbReference>
<organism evidence="6 7">
    <name type="scientific">Paenibacillus motobuensis</name>
    <dbReference type="NCBI Taxonomy" id="295324"/>
    <lineage>
        <taxon>Bacteria</taxon>
        <taxon>Bacillati</taxon>
        <taxon>Bacillota</taxon>
        <taxon>Bacilli</taxon>
        <taxon>Bacillales</taxon>
        <taxon>Paenibacillaceae</taxon>
        <taxon>Paenibacillus</taxon>
    </lineage>
</organism>
<evidence type="ECO:0000256" key="4">
    <source>
        <dbReference type="ARBA" id="ARBA00022679"/>
    </source>
</evidence>
<dbReference type="PANTHER" id="PTHR43179">
    <property type="entry name" value="RHAMNOSYLTRANSFERASE WBBL"/>
    <property type="match status" value="1"/>
</dbReference>
<evidence type="ECO:0000256" key="2">
    <source>
        <dbReference type="ARBA" id="ARBA00006739"/>
    </source>
</evidence>
<keyword evidence="7" id="KW-1185">Reference proteome</keyword>
<dbReference type="PANTHER" id="PTHR43179:SF12">
    <property type="entry name" value="GALACTOFURANOSYLTRANSFERASE GLFT2"/>
    <property type="match status" value="1"/>
</dbReference>
<dbReference type="Proteomes" id="UP001500340">
    <property type="component" value="Unassembled WGS sequence"/>
</dbReference>
<dbReference type="InterPro" id="IPR001173">
    <property type="entry name" value="Glyco_trans_2-like"/>
</dbReference>
<proteinExistence type="inferred from homology"/>
<evidence type="ECO:0000256" key="3">
    <source>
        <dbReference type="ARBA" id="ARBA00022676"/>
    </source>
</evidence>
<dbReference type="InterPro" id="IPR029044">
    <property type="entry name" value="Nucleotide-diphossugar_trans"/>
</dbReference>
<dbReference type="RefSeq" id="WP_343857642.1">
    <property type="nucleotide sequence ID" value="NZ_BAAACX010000005.1"/>
</dbReference>
<evidence type="ECO:0000256" key="1">
    <source>
        <dbReference type="ARBA" id="ARBA00004776"/>
    </source>
</evidence>
<evidence type="ECO:0000313" key="6">
    <source>
        <dbReference type="EMBL" id="GAA0378698.1"/>
    </source>
</evidence>
<dbReference type="CDD" id="cd04186">
    <property type="entry name" value="GT_2_like_c"/>
    <property type="match status" value="1"/>
</dbReference>
<dbReference type="EMBL" id="BAAACX010000005">
    <property type="protein sequence ID" value="GAA0378698.1"/>
    <property type="molecule type" value="Genomic_DNA"/>
</dbReference>
<gene>
    <name evidence="6" type="ORF">GCM10008933_07380</name>
</gene>
<protein>
    <submittedName>
        <fullName evidence="6">Glycosyltransferase family 2 protein</fullName>
    </submittedName>
</protein>
<dbReference type="Gene3D" id="3.90.550.10">
    <property type="entry name" value="Spore Coat Polysaccharide Biosynthesis Protein SpsA, Chain A"/>
    <property type="match status" value="1"/>
</dbReference>
<comment type="similarity">
    <text evidence="2">Belongs to the glycosyltransferase 2 family.</text>
</comment>
<name>A0ABP3HSE1_9BACL</name>
<dbReference type="Pfam" id="PF00535">
    <property type="entry name" value="Glycos_transf_2"/>
    <property type="match status" value="1"/>
</dbReference>
<reference evidence="7" key="1">
    <citation type="journal article" date="2019" name="Int. J. Syst. Evol. Microbiol.">
        <title>The Global Catalogue of Microorganisms (GCM) 10K type strain sequencing project: providing services to taxonomists for standard genome sequencing and annotation.</title>
        <authorList>
            <consortium name="The Broad Institute Genomics Platform"/>
            <consortium name="The Broad Institute Genome Sequencing Center for Infectious Disease"/>
            <person name="Wu L."/>
            <person name="Ma J."/>
        </authorList>
    </citation>
    <scope>NUCLEOTIDE SEQUENCE [LARGE SCALE GENOMIC DNA]</scope>
    <source>
        <strain evidence="7">JCM 12774</strain>
    </source>
</reference>
<comment type="pathway">
    <text evidence="1">Cell wall biogenesis; cell wall polysaccharide biosynthesis.</text>
</comment>
<sequence length="309" mass="35046">MPTVSVQIVTYNSSADIVDCLNCVLAQTYKPGQIIVIDNASADDTVEQVRSFIKKEKASIELVENAVNTGFAPAHNQALSLSSSDYALVLNPDVRLQPDYIERIISYMEEHPRVGSATGLLLRQSEADTVDSTGLVINSIWRAFDRGAGELAKDWKQSGSIFGPSGAAAMYKRTMIENISVQGQFFDEDFFAYKEDVDVAWRAQLLGWESYYCAEAVGYHKRGWKKGGRSSQPLFIRRKSYINRYKMIYKNLSGLSWLKKLPKFLVYEIASNGYFLLREPKVLGAWREFIKELPRLKEKRNEIKGKLKK</sequence>
<accession>A0ABP3HSE1</accession>
<feature type="domain" description="Glycosyltransferase 2-like" evidence="5">
    <location>
        <begin position="5"/>
        <end position="177"/>
    </location>
</feature>
<evidence type="ECO:0000313" key="7">
    <source>
        <dbReference type="Proteomes" id="UP001500340"/>
    </source>
</evidence>
<keyword evidence="4" id="KW-0808">Transferase</keyword>
<keyword evidence="3" id="KW-0328">Glycosyltransferase</keyword>